<accession>A0AA37W578</accession>
<dbReference type="AlphaFoldDB" id="A0AA37W578"/>
<gene>
    <name evidence="2" type="ORF">GCM10007914_30710</name>
</gene>
<keyword evidence="3" id="KW-1185">Reference proteome</keyword>
<comment type="caution">
    <text evidence="2">The sequence shown here is derived from an EMBL/GenBank/DDBJ whole genome shotgun (WGS) entry which is preliminary data.</text>
</comment>
<evidence type="ECO:0000313" key="2">
    <source>
        <dbReference type="EMBL" id="GLQ04190.1"/>
    </source>
</evidence>
<sequence>MLSTKWRVLFVFIVLLIAAALIANHLTGRVFNYHDPIGSVRTIYEDLKVEIEVVEETEQTLIKPSAGSFTTKTVIQNHLPQADTTRCTDVSLGEVKYKRNGNIYTWTDSHGVPHFSDTKPDFAVETLDTDLVEPLDYFELTLQAANLPPSFTEELRIKLNTVFKVYGQIIGADALKKVRLNLTVFATRSRYEQAIKQRGADPSNTDGIYFHATNSAFIYYRNEQSAMRTAIHEAVHAINKAILGTTPRWLNEGLAEYFEYTKNSMQLVSIEPHLSWISNKHIAQSVFTINWLIGLDNKWQTADDTKLYASSWAAIYFLMGSSKGKQFLKSVMLAEQNSPCSKLTAETLESMLYQHFPQLSKDYKTWLNKPFIKHRF</sequence>
<name>A0AA37W578_9GAMM</name>
<proteinExistence type="predicted"/>
<evidence type="ECO:0000259" key="1">
    <source>
        <dbReference type="Pfam" id="PF07607"/>
    </source>
</evidence>
<reference evidence="2" key="2">
    <citation type="submission" date="2023-01" db="EMBL/GenBank/DDBJ databases">
        <title>Draft genome sequence of Pseudoalteromonas tetraodonis strain NBRC 103034.</title>
        <authorList>
            <person name="Sun Q."/>
            <person name="Mori K."/>
        </authorList>
    </citation>
    <scope>NUCLEOTIDE SEQUENCE</scope>
    <source>
        <strain evidence="2">NBRC 103034</strain>
    </source>
</reference>
<protein>
    <recommendedName>
        <fullName evidence="1">DUF1570 domain-containing protein</fullName>
    </recommendedName>
</protein>
<dbReference type="InterPro" id="IPR011464">
    <property type="entry name" value="DUF1570"/>
</dbReference>
<dbReference type="EMBL" id="BSNE01000020">
    <property type="protein sequence ID" value="GLQ04190.1"/>
    <property type="molecule type" value="Genomic_DNA"/>
</dbReference>
<reference evidence="2" key="1">
    <citation type="journal article" date="2014" name="Int. J. Syst. Evol. Microbiol.">
        <title>Complete genome sequence of Corynebacterium casei LMG S-19264T (=DSM 44701T), isolated from a smear-ripened cheese.</title>
        <authorList>
            <consortium name="US DOE Joint Genome Institute (JGI-PGF)"/>
            <person name="Walter F."/>
            <person name="Albersmeier A."/>
            <person name="Kalinowski J."/>
            <person name="Ruckert C."/>
        </authorList>
    </citation>
    <scope>NUCLEOTIDE SEQUENCE</scope>
    <source>
        <strain evidence="2">NBRC 103034</strain>
    </source>
</reference>
<dbReference type="Proteomes" id="UP001161408">
    <property type="component" value="Unassembled WGS sequence"/>
</dbReference>
<evidence type="ECO:0000313" key="3">
    <source>
        <dbReference type="Proteomes" id="UP001161408"/>
    </source>
</evidence>
<dbReference type="RefSeq" id="WP_096038970.1">
    <property type="nucleotide sequence ID" value="NZ_BJXY01000009.1"/>
</dbReference>
<organism evidence="2 3">
    <name type="scientific">Pseudoalteromonas tetraodonis GFC</name>
    <dbReference type="NCBI Taxonomy" id="1315271"/>
    <lineage>
        <taxon>Bacteria</taxon>
        <taxon>Pseudomonadati</taxon>
        <taxon>Pseudomonadota</taxon>
        <taxon>Gammaproteobacteria</taxon>
        <taxon>Alteromonadales</taxon>
        <taxon>Pseudoalteromonadaceae</taxon>
        <taxon>Pseudoalteromonas</taxon>
    </lineage>
</organism>
<dbReference type="Pfam" id="PF07607">
    <property type="entry name" value="DUF1570"/>
    <property type="match status" value="1"/>
</dbReference>
<feature type="domain" description="DUF1570" evidence="1">
    <location>
        <begin position="229"/>
        <end position="336"/>
    </location>
</feature>